<feature type="transmembrane region" description="Helical" evidence="3">
    <location>
        <begin position="119"/>
        <end position="139"/>
    </location>
</feature>
<dbReference type="CDD" id="cd04301">
    <property type="entry name" value="NAT_SF"/>
    <property type="match status" value="1"/>
</dbReference>
<evidence type="ECO:0000313" key="7">
    <source>
        <dbReference type="Proteomes" id="UP000014760"/>
    </source>
</evidence>
<dbReference type="OrthoDB" id="41532at2759"/>
<gene>
    <name evidence="5" type="ORF">CAPTEDRAFT_218499</name>
</gene>
<dbReference type="InterPro" id="IPR000182">
    <property type="entry name" value="GNAT_dom"/>
</dbReference>
<keyword evidence="3" id="KW-0812">Transmembrane</keyword>
<evidence type="ECO:0000259" key="4">
    <source>
        <dbReference type="PROSITE" id="PS51186"/>
    </source>
</evidence>
<dbReference type="Gene3D" id="3.40.630.30">
    <property type="match status" value="1"/>
</dbReference>
<dbReference type="InterPro" id="IPR016181">
    <property type="entry name" value="Acyl_CoA_acyltransferase"/>
</dbReference>
<accession>R7VJD6</accession>
<feature type="region of interest" description="Disordered" evidence="2">
    <location>
        <begin position="1"/>
        <end position="31"/>
    </location>
</feature>
<proteinExistence type="predicted"/>
<dbReference type="PANTHER" id="PTHR13947">
    <property type="entry name" value="GNAT FAMILY N-ACETYLTRANSFERASE"/>
    <property type="match status" value="1"/>
</dbReference>
<dbReference type="EnsemblMetazoa" id="CapteT218499">
    <property type="protein sequence ID" value="CapteP218499"/>
    <property type="gene ID" value="CapteG218499"/>
</dbReference>
<name>R7VJD6_CAPTE</name>
<dbReference type="SUPFAM" id="SSF55729">
    <property type="entry name" value="Acyl-CoA N-acyltransferases (Nat)"/>
    <property type="match status" value="1"/>
</dbReference>
<dbReference type="EMBL" id="KB291799">
    <property type="protein sequence ID" value="ELU18769.1"/>
    <property type="molecule type" value="Genomic_DNA"/>
</dbReference>
<dbReference type="AlphaFoldDB" id="R7VJD6"/>
<reference evidence="7" key="1">
    <citation type="submission" date="2012-12" db="EMBL/GenBank/DDBJ databases">
        <authorList>
            <person name="Hellsten U."/>
            <person name="Grimwood J."/>
            <person name="Chapman J.A."/>
            <person name="Shapiro H."/>
            <person name="Aerts A."/>
            <person name="Otillar R.P."/>
            <person name="Terry A.Y."/>
            <person name="Boore J.L."/>
            <person name="Simakov O."/>
            <person name="Marletaz F."/>
            <person name="Cho S.-J."/>
            <person name="Edsinger-Gonzales E."/>
            <person name="Havlak P."/>
            <person name="Kuo D.-H."/>
            <person name="Larsson T."/>
            <person name="Lv J."/>
            <person name="Arendt D."/>
            <person name="Savage R."/>
            <person name="Osoegawa K."/>
            <person name="de Jong P."/>
            <person name="Lindberg D.R."/>
            <person name="Seaver E.C."/>
            <person name="Weisblat D.A."/>
            <person name="Putnam N.H."/>
            <person name="Grigoriev I.V."/>
            <person name="Rokhsar D.S."/>
        </authorList>
    </citation>
    <scope>NUCLEOTIDE SEQUENCE</scope>
    <source>
        <strain evidence="7">I ESC-2004</strain>
    </source>
</reference>
<feature type="region of interest" description="Disordered" evidence="2">
    <location>
        <begin position="302"/>
        <end position="343"/>
    </location>
</feature>
<keyword evidence="7" id="KW-1185">Reference proteome</keyword>
<feature type="compositionally biased region" description="Basic and acidic residues" evidence="2">
    <location>
        <begin position="332"/>
        <end position="343"/>
    </location>
</feature>
<evidence type="ECO:0000256" key="3">
    <source>
        <dbReference type="SAM" id="Phobius"/>
    </source>
</evidence>
<evidence type="ECO:0000313" key="6">
    <source>
        <dbReference type="EnsemblMetazoa" id="CapteP218499"/>
    </source>
</evidence>
<dbReference type="PROSITE" id="PS51186">
    <property type="entry name" value="GNAT"/>
    <property type="match status" value="1"/>
</dbReference>
<feature type="compositionally biased region" description="Basic residues" evidence="2">
    <location>
        <begin position="1"/>
        <end position="13"/>
    </location>
</feature>
<dbReference type="HOGENOM" id="CLU_809507_0_0_1"/>
<keyword evidence="3" id="KW-1133">Transmembrane helix</keyword>
<dbReference type="Pfam" id="PF00583">
    <property type="entry name" value="Acetyltransf_1"/>
    <property type="match status" value="1"/>
</dbReference>
<reference evidence="5 7" key="2">
    <citation type="journal article" date="2013" name="Nature">
        <title>Insights into bilaterian evolution from three spiralian genomes.</title>
        <authorList>
            <person name="Simakov O."/>
            <person name="Marletaz F."/>
            <person name="Cho S.J."/>
            <person name="Edsinger-Gonzales E."/>
            <person name="Havlak P."/>
            <person name="Hellsten U."/>
            <person name="Kuo D.H."/>
            <person name="Larsson T."/>
            <person name="Lv J."/>
            <person name="Arendt D."/>
            <person name="Savage R."/>
            <person name="Osoegawa K."/>
            <person name="de Jong P."/>
            <person name="Grimwood J."/>
            <person name="Chapman J.A."/>
            <person name="Shapiro H."/>
            <person name="Aerts A."/>
            <person name="Otillar R.P."/>
            <person name="Terry A.Y."/>
            <person name="Boore J.L."/>
            <person name="Grigoriev I.V."/>
            <person name="Lindberg D.R."/>
            <person name="Seaver E.C."/>
            <person name="Weisblat D.A."/>
            <person name="Putnam N.H."/>
            <person name="Rokhsar D.S."/>
        </authorList>
    </citation>
    <scope>NUCLEOTIDE SEQUENCE</scope>
    <source>
        <strain evidence="5 7">I ESC-2004</strain>
    </source>
</reference>
<protein>
    <recommendedName>
        <fullName evidence="4">N-acetyltransferase domain-containing protein</fullName>
    </recommendedName>
</protein>
<dbReference type="InterPro" id="IPR050769">
    <property type="entry name" value="NAT_camello-type"/>
</dbReference>
<feature type="domain" description="N-acetyltransferase" evidence="4">
    <location>
        <begin position="152"/>
        <end position="298"/>
    </location>
</feature>
<evidence type="ECO:0000256" key="2">
    <source>
        <dbReference type="SAM" id="MobiDB-lite"/>
    </source>
</evidence>
<dbReference type="PANTHER" id="PTHR13947:SF37">
    <property type="entry name" value="LD18367P"/>
    <property type="match status" value="1"/>
</dbReference>
<sequence>MEDTKVKRRRKRSRGDATPEEDGLKTLPVKLDDLEMKPETLGEEDMLDIIPEDDVEEDDLEEVKEEEEEGEKVVVDPKADDKDRLKLSILELDDEEAARWLVYKRIFVSDAYSMAMDNILTTNFACICFGVFSLAFNYVGLIKAFFVVFLGVPMFLIIICRTIVLWKLIVKSGPDIRVGIHEYWIRGNASRSIFTAKYESRVVGTVAVVALSKRIAEITRVATDKDCGRKGVGSCLMQYVLKICQSSGFEEVVLTVGESNYPACVLFEKFGFRVSRQVQDSFFRFLKWKGFVMKLKLLPEKRDGEKEEEKEKSQGRMKLKGVVEEEEEDVEEKNKNQLASHEE</sequence>
<evidence type="ECO:0000256" key="1">
    <source>
        <dbReference type="ARBA" id="ARBA00022679"/>
    </source>
</evidence>
<dbReference type="Proteomes" id="UP000014760">
    <property type="component" value="Unassembled WGS sequence"/>
</dbReference>
<feature type="compositionally biased region" description="Basic and acidic residues" evidence="2">
    <location>
        <begin position="302"/>
        <end position="314"/>
    </location>
</feature>
<dbReference type="EMBL" id="AMQN01000523">
    <property type="status" value="NOT_ANNOTATED_CDS"/>
    <property type="molecule type" value="Genomic_DNA"/>
</dbReference>
<reference evidence="6" key="3">
    <citation type="submission" date="2015-06" db="UniProtKB">
        <authorList>
            <consortium name="EnsemblMetazoa"/>
        </authorList>
    </citation>
    <scope>IDENTIFICATION</scope>
</reference>
<keyword evidence="3" id="KW-0472">Membrane</keyword>
<dbReference type="GO" id="GO:0008080">
    <property type="term" value="F:N-acetyltransferase activity"/>
    <property type="evidence" value="ECO:0007669"/>
    <property type="project" value="InterPro"/>
</dbReference>
<evidence type="ECO:0000313" key="5">
    <source>
        <dbReference type="EMBL" id="ELU18769.1"/>
    </source>
</evidence>
<organism evidence="5">
    <name type="scientific">Capitella teleta</name>
    <name type="common">Polychaete worm</name>
    <dbReference type="NCBI Taxonomy" id="283909"/>
    <lineage>
        <taxon>Eukaryota</taxon>
        <taxon>Metazoa</taxon>
        <taxon>Spiralia</taxon>
        <taxon>Lophotrochozoa</taxon>
        <taxon>Annelida</taxon>
        <taxon>Polychaeta</taxon>
        <taxon>Sedentaria</taxon>
        <taxon>Scolecida</taxon>
        <taxon>Capitellidae</taxon>
        <taxon>Capitella</taxon>
    </lineage>
</organism>
<feature type="transmembrane region" description="Helical" evidence="3">
    <location>
        <begin position="145"/>
        <end position="169"/>
    </location>
</feature>
<keyword evidence="1" id="KW-0808">Transferase</keyword>